<dbReference type="Proteomes" id="UP000198287">
    <property type="component" value="Unassembled WGS sequence"/>
</dbReference>
<organism evidence="1 2">
    <name type="scientific">Folsomia candida</name>
    <name type="common">Springtail</name>
    <dbReference type="NCBI Taxonomy" id="158441"/>
    <lineage>
        <taxon>Eukaryota</taxon>
        <taxon>Metazoa</taxon>
        <taxon>Ecdysozoa</taxon>
        <taxon>Arthropoda</taxon>
        <taxon>Hexapoda</taxon>
        <taxon>Collembola</taxon>
        <taxon>Entomobryomorpha</taxon>
        <taxon>Isotomoidea</taxon>
        <taxon>Isotomidae</taxon>
        <taxon>Proisotominae</taxon>
        <taxon>Folsomia</taxon>
    </lineage>
</organism>
<dbReference type="EMBL" id="LNIX01000026">
    <property type="protein sequence ID" value="OXA42487.1"/>
    <property type="molecule type" value="Genomic_DNA"/>
</dbReference>
<evidence type="ECO:0000313" key="2">
    <source>
        <dbReference type="Proteomes" id="UP000198287"/>
    </source>
</evidence>
<accession>A0A226DCQ6</accession>
<comment type="caution">
    <text evidence="1">The sequence shown here is derived from an EMBL/GenBank/DDBJ whole genome shotgun (WGS) entry which is preliminary data.</text>
</comment>
<name>A0A226DCQ6_FOLCA</name>
<keyword evidence="2" id="KW-1185">Reference proteome</keyword>
<dbReference type="AlphaFoldDB" id="A0A226DCQ6"/>
<protein>
    <submittedName>
        <fullName evidence="1">Uncharacterized protein</fullName>
    </submittedName>
</protein>
<gene>
    <name evidence="1" type="ORF">Fcan01_22967</name>
</gene>
<reference evidence="1 2" key="1">
    <citation type="submission" date="2015-12" db="EMBL/GenBank/DDBJ databases">
        <title>The genome of Folsomia candida.</title>
        <authorList>
            <person name="Faddeeva A."/>
            <person name="Derks M.F."/>
            <person name="Anvar Y."/>
            <person name="Smit S."/>
            <person name="Van Straalen N."/>
            <person name="Roelofs D."/>
        </authorList>
    </citation>
    <scope>NUCLEOTIDE SEQUENCE [LARGE SCALE GENOMIC DNA]</scope>
    <source>
        <strain evidence="1 2">VU population</strain>
        <tissue evidence="1">Whole body</tissue>
    </source>
</reference>
<proteinExistence type="predicted"/>
<sequence>MGFIFSIASSHAHRTIYSNNTIPVGRKSFEKIWENWKLENYTKPSYPLINEDARLSGLEMPDVQFIMDYGNSCKNFNYCYSSFLDFVSVYVHAKLEIIPVSFKIMEHIVHVIHPETHAQCDSERRQYLRPGWCRRDPWHDQMDKFLLSYFIVTQFGPIDNSPRGIVDGAIFGTPKPLVVGQPVVPPVVVQPVVGQGGYIVPPGLELLHLLPTVCSESTASDGNILFSKLLKNWELGKYRKHTFTRDRGDAKLSELEMPDVQFIMEYGNSLMKTGDREGKQYLQPGRCRRDPWHDQMDKFLLSYYITNQYGGYGFSGSPRGPIIETFNTIFGPRDPAPPPAIDHPGVVVDPVQNIRREMLDCWSIFSY</sequence>
<evidence type="ECO:0000313" key="1">
    <source>
        <dbReference type="EMBL" id="OXA42487.1"/>
    </source>
</evidence>